<dbReference type="EMBL" id="CM007899">
    <property type="protein sequence ID" value="OTG10508.1"/>
    <property type="molecule type" value="Genomic_DNA"/>
</dbReference>
<accession>A0A251THE2</accession>
<evidence type="ECO:0000313" key="2">
    <source>
        <dbReference type="Proteomes" id="UP000215914"/>
    </source>
</evidence>
<dbReference type="AlphaFoldDB" id="A0A251THE2"/>
<dbReference type="InParanoid" id="A0A251THE2"/>
<evidence type="ECO:0000313" key="1">
    <source>
        <dbReference type="EMBL" id="OTG10508.1"/>
    </source>
</evidence>
<protein>
    <submittedName>
        <fullName evidence="1">Uncharacterized protein</fullName>
    </submittedName>
</protein>
<name>A0A251THE2_HELAN</name>
<sequence length="54" mass="6053">MIERSDSLLFHQSAHCIHRSLISLCGSDHNMLILHSNFCAPVTNFSPSLEAQRS</sequence>
<proteinExistence type="predicted"/>
<organism evidence="1 2">
    <name type="scientific">Helianthus annuus</name>
    <name type="common">Common sunflower</name>
    <dbReference type="NCBI Taxonomy" id="4232"/>
    <lineage>
        <taxon>Eukaryota</taxon>
        <taxon>Viridiplantae</taxon>
        <taxon>Streptophyta</taxon>
        <taxon>Embryophyta</taxon>
        <taxon>Tracheophyta</taxon>
        <taxon>Spermatophyta</taxon>
        <taxon>Magnoliopsida</taxon>
        <taxon>eudicotyledons</taxon>
        <taxon>Gunneridae</taxon>
        <taxon>Pentapetalae</taxon>
        <taxon>asterids</taxon>
        <taxon>campanulids</taxon>
        <taxon>Asterales</taxon>
        <taxon>Asteraceae</taxon>
        <taxon>Asteroideae</taxon>
        <taxon>Heliantheae alliance</taxon>
        <taxon>Heliantheae</taxon>
        <taxon>Helianthus</taxon>
    </lineage>
</organism>
<keyword evidence="2" id="KW-1185">Reference proteome</keyword>
<reference evidence="2" key="1">
    <citation type="journal article" date="2017" name="Nature">
        <title>The sunflower genome provides insights into oil metabolism, flowering and Asterid evolution.</title>
        <authorList>
            <person name="Badouin H."/>
            <person name="Gouzy J."/>
            <person name="Grassa C.J."/>
            <person name="Murat F."/>
            <person name="Staton S.E."/>
            <person name="Cottret L."/>
            <person name="Lelandais-Briere C."/>
            <person name="Owens G.L."/>
            <person name="Carrere S."/>
            <person name="Mayjonade B."/>
            <person name="Legrand L."/>
            <person name="Gill N."/>
            <person name="Kane N.C."/>
            <person name="Bowers J.E."/>
            <person name="Hubner S."/>
            <person name="Bellec A."/>
            <person name="Berard A."/>
            <person name="Berges H."/>
            <person name="Blanchet N."/>
            <person name="Boniface M.C."/>
            <person name="Brunel D."/>
            <person name="Catrice O."/>
            <person name="Chaidir N."/>
            <person name="Claudel C."/>
            <person name="Donnadieu C."/>
            <person name="Faraut T."/>
            <person name="Fievet G."/>
            <person name="Helmstetter N."/>
            <person name="King M."/>
            <person name="Knapp S.J."/>
            <person name="Lai Z."/>
            <person name="Le Paslier M.C."/>
            <person name="Lippi Y."/>
            <person name="Lorenzon L."/>
            <person name="Mandel J.R."/>
            <person name="Marage G."/>
            <person name="Marchand G."/>
            <person name="Marquand E."/>
            <person name="Bret-Mestries E."/>
            <person name="Morien E."/>
            <person name="Nambeesan S."/>
            <person name="Nguyen T."/>
            <person name="Pegot-Espagnet P."/>
            <person name="Pouilly N."/>
            <person name="Raftis F."/>
            <person name="Sallet E."/>
            <person name="Schiex T."/>
            <person name="Thomas J."/>
            <person name="Vandecasteele C."/>
            <person name="Vares D."/>
            <person name="Vear F."/>
            <person name="Vautrin S."/>
            <person name="Crespi M."/>
            <person name="Mangin B."/>
            <person name="Burke J.M."/>
            <person name="Salse J."/>
            <person name="Munos S."/>
            <person name="Vincourt P."/>
            <person name="Rieseberg L.H."/>
            <person name="Langlade N.B."/>
        </authorList>
    </citation>
    <scope>NUCLEOTIDE SEQUENCE [LARGE SCALE GENOMIC DNA]</scope>
    <source>
        <strain evidence="2">cv. SF193</strain>
    </source>
</reference>
<dbReference type="Proteomes" id="UP000215914">
    <property type="component" value="Chromosome 10"/>
</dbReference>
<gene>
    <name evidence="1" type="ORF">HannXRQ_Chr10g0288371</name>
</gene>